<evidence type="ECO:0000256" key="5">
    <source>
        <dbReference type="ARBA" id="ARBA00022679"/>
    </source>
</evidence>
<gene>
    <name evidence="12" type="ORF">GNF81_16285</name>
</gene>
<keyword evidence="5" id="KW-0808">Transferase</keyword>
<protein>
    <recommendedName>
        <fullName evidence="3">formate C-acetyltransferase</fullName>
        <ecNumber evidence="3">2.3.1.54</ecNumber>
    </recommendedName>
</protein>
<dbReference type="AlphaFoldDB" id="A0AAW9J498"/>
<evidence type="ECO:0000256" key="7">
    <source>
        <dbReference type="ARBA" id="ARBA00023315"/>
    </source>
</evidence>
<comment type="similarity">
    <text evidence="2">Belongs to the glycyl radical enzyme (GRE) family. PFL subfamily.</text>
</comment>
<dbReference type="SUPFAM" id="SSF51998">
    <property type="entry name" value="PFL-like glycyl radical enzymes"/>
    <property type="match status" value="1"/>
</dbReference>
<dbReference type="PROSITE" id="PS51149">
    <property type="entry name" value="GLY_RADICAL_2"/>
    <property type="match status" value="1"/>
</dbReference>
<evidence type="ECO:0000256" key="2">
    <source>
        <dbReference type="ARBA" id="ARBA00008375"/>
    </source>
</evidence>
<dbReference type="InterPro" id="IPR050244">
    <property type="entry name" value="Auton_GlycylRad_Cofactor"/>
</dbReference>
<reference evidence="12" key="1">
    <citation type="submission" date="2019-11" db="EMBL/GenBank/DDBJ databases">
        <title>Characterization of Clostridium perfringens isolates from swine manure treated agricultural soils.</title>
        <authorList>
            <person name="Wushke S.T."/>
        </authorList>
    </citation>
    <scope>NUCLEOTIDE SEQUENCE</scope>
    <source>
        <strain evidence="12">X15</strain>
    </source>
</reference>
<dbReference type="RefSeq" id="WP_322412764.1">
    <property type="nucleotide sequence ID" value="NZ_WNVG01000381.1"/>
</dbReference>
<name>A0AAW9J498_CLOPF</name>
<evidence type="ECO:0000313" key="13">
    <source>
        <dbReference type="Proteomes" id="UP001289066"/>
    </source>
</evidence>
<dbReference type="PANTHER" id="PTHR30191">
    <property type="entry name" value="FORMATE ACETYLTRANSFERASE"/>
    <property type="match status" value="1"/>
</dbReference>
<dbReference type="GO" id="GO:0008861">
    <property type="term" value="F:formate C-acetyltransferase activity"/>
    <property type="evidence" value="ECO:0007669"/>
    <property type="project" value="UniProtKB-EC"/>
</dbReference>
<dbReference type="Pfam" id="PF02901">
    <property type="entry name" value="PFL-like"/>
    <property type="match status" value="1"/>
</dbReference>
<evidence type="ECO:0000259" key="10">
    <source>
        <dbReference type="PROSITE" id="PS51149"/>
    </source>
</evidence>
<dbReference type="GO" id="GO:0005829">
    <property type="term" value="C:cytosol"/>
    <property type="evidence" value="ECO:0007669"/>
    <property type="project" value="TreeGrafter"/>
</dbReference>
<sequence>FRTMACGIAGLSVCADSLSAIKYAKVKPIRNEEGVAIDFEIEGDFPKYGNDDDRVDDIAVYLVENMMNKIRQNKTYRNAYHTQSVLTITSNVVYGKKTGTTPDGRKAGEPFAPGANPMHGRDNSGSLASLNSVAKLPYEHSQDGISNTFSIIPDALGKTSEDRIKNLGSLMDGYFGQNAHHLNVNVFDRETLLDAMEHPELYPQLTIRVSGYAVNFIKLTREQQLDV</sequence>
<comment type="catalytic activity">
    <reaction evidence="8">
        <text>formate + acetyl-CoA = pyruvate + CoA</text>
        <dbReference type="Rhea" id="RHEA:11844"/>
        <dbReference type="ChEBI" id="CHEBI:15361"/>
        <dbReference type="ChEBI" id="CHEBI:15740"/>
        <dbReference type="ChEBI" id="CHEBI:57287"/>
        <dbReference type="ChEBI" id="CHEBI:57288"/>
        <dbReference type="EC" id="2.3.1.54"/>
    </reaction>
</comment>
<evidence type="ECO:0000313" key="12">
    <source>
        <dbReference type="EMBL" id="MDZ5034265.1"/>
    </source>
</evidence>
<keyword evidence="4" id="KW-0963">Cytoplasm</keyword>
<keyword evidence="6 9" id="KW-0556">Organic radical</keyword>
<evidence type="ECO:0000256" key="6">
    <source>
        <dbReference type="ARBA" id="ARBA00022818"/>
    </source>
</evidence>
<organism evidence="12 13">
    <name type="scientific">Clostridium perfringens</name>
    <dbReference type="NCBI Taxonomy" id="1502"/>
    <lineage>
        <taxon>Bacteria</taxon>
        <taxon>Bacillati</taxon>
        <taxon>Bacillota</taxon>
        <taxon>Clostridia</taxon>
        <taxon>Eubacteriales</taxon>
        <taxon>Clostridiaceae</taxon>
        <taxon>Clostridium</taxon>
    </lineage>
</organism>
<feature type="domain" description="PFL" evidence="11">
    <location>
        <begin position="1"/>
        <end position="106"/>
    </location>
</feature>
<feature type="non-terminal residue" evidence="12">
    <location>
        <position position="1"/>
    </location>
</feature>
<dbReference type="Proteomes" id="UP001289066">
    <property type="component" value="Unassembled WGS sequence"/>
</dbReference>
<evidence type="ECO:0000259" key="11">
    <source>
        <dbReference type="PROSITE" id="PS51554"/>
    </source>
</evidence>
<evidence type="ECO:0000256" key="3">
    <source>
        <dbReference type="ARBA" id="ARBA00013214"/>
    </source>
</evidence>
<dbReference type="EMBL" id="WNVG01000381">
    <property type="protein sequence ID" value="MDZ5034265.1"/>
    <property type="molecule type" value="Genomic_DNA"/>
</dbReference>
<accession>A0AAW9J498</accession>
<dbReference type="InterPro" id="IPR001150">
    <property type="entry name" value="Gly_radical"/>
</dbReference>
<keyword evidence="7" id="KW-0012">Acyltransferase</keyword>
<dbReference type="PROSITE" id="PS51554">
    <property type="entry name" value="PFL"/>
    <property type="match status" value="1"/>
</dbReference>
<feature type="domain" description="Glycine radical" evidence="10">
    <location>
        <begin position="113"/>
        <end position="227"/>
    </location>
</feature>
<dbReference type="InterPro" id="IPR019777">
    <property type="entry name" value="Form_AcTrfase_GR_CS"/>
</dbReference>
<evidence type="ECO:0000256" key="4">
    <source>
        <dbReference type="ARBA" id="ARBA00022490"/>
    </source>
</evidence>
<evidence type="ECO:0000256" key="8">
    <source>
        <dbReference type="ARBA" id="ARBA00049029"/>
    </source>
</evidence>
<comment type="caution">
    <text evidence="12">The sequence shown here is derived from an EMBL/GenBank/DDBJ whole genome shotgun (WGS) entry which is preliminary data.</text>
</comment>
<evidence type="ECO:0000256" key="9">
    <source>
        <dbReference type="PROSITE-ProRule" id="PRU00493"/>
    </source>
</evidence>
<dbReference type="PANTHER" id="PTHR30191:SF0">
    <property type="entry name" value="FORMATE ACETYLTRANSFERASE 1"/>
    <property type="match status" value="1"/>
</dbReference>
<proteinExistence type="inferred from homology"/>
<dbReference type="Pfam" id="PF01228">
    <property type="entry name" value="Gly_radical"/>
    <property type="match status" value="1"/>
</dbReference>
<dbReference type="Gene3D" id="3.20.70.20">
    <property type="match status" value="1"/>
</dbReference>
<comment type="subcellular location">
    <subcellularLocation>
        <location evidence="1">Cytoplasm</location>
    </subcellularLocation>
</comment>
<evidence type="ECO:0000256" key="1">
    <source>
        <dbReference type="ARBA" id="ARBA00004496"/>
    </source>
</evidence>
<feature type="non-terminal residue" evidence="12">
    <location>
        <position position="227"/>
    </location>
</feature>
<dbReference type="PROSITE" id="PS00850">
    <property type="entry name" value="GLY_RADICAL_1"/>
    <property type="match status" value="1"/>
</dbReference>
<feature type="modified residue" description="Glycine radical" evidence="9">
    <location>
        <position position="211"/>
    </location>
</feature>
<dbReference type="InterPro" id="IPR004184">
    <property type="entry name" value="PFL_dom"/>
</dbReference>
<dbReference type="EC" id="2.3.1.54" evidence="3"/>